<feature type="region of interest" description="Disordered" evidence="1">
    <location>
        <begin position="1"/>
        <end position="27"/>
    </location>
</feature>
<dbReference type="EMBL" id="JAPEUV010000053">
    <property type="protein sequence ID" value="KAJ4336064.1"/>
    <property type="molecule type" value="Genomic_DNA"/>
</dbReference>
<sequence length="78" mass="8491">MKALMSDGAPAPAVQPPSSTSAAEIKGLIDSHPGADRMLAIYTSLPANYQTTLLALVEKYHSSKDNQLKEYVDRFDRP</sequence>
<accession>A0A9W9C0P5</accession>
<evidence type="ECO:0000313" key="3">
    <source>
        <dbReference type="Proteomes" id="UP001140562"/>
    </source>
</evidence>
<evidence type="ECO:0000256" key="1">
    <source>
        <dbReference type="SAM" id="MobiDB-lite"/>
    </source>
</evidence>
<gene>
    <name evidence="2" type="ORF">N0V87_005644</name>
</gene>
<comment type="caution">
    <text evidence="2">The sequence shown here is derived from an EMBL/GenBank/DDBJ whole genome shotgun (WGS) entry which is preliminary data.</text>
</comment>
<proteinExistence type="predicted"/>
<organism evidence="2 3">
    <name type="scientific">Didymella glomerata</name>
    <dbReference type="NCBI Taxonomy" id="749621"/>
    <lineage>
        <taxon>Eukaryota</taxon>
        <taxon>Fungi</taxon>
        <taxon>Dikarya</taxon>
        <taxon>Ascomycota</taxon>
        <taxon>Pezizomycotina</taxon>
        <taxon>Dothideomycetes</taxon>
        <taxon>Pleosporomycetidae</taxon>
        <taxon>Pleosporales</taxon>
        <taxon>Pleosporineae</taxon>
        <taxon>Didymellaceae</taxon>
        <taxon>Didymella</taxon>
    </lineage>
</organism>
<reference evidence="2" key="1">
    <citation type="submission" date="2022-10" db="EMBL/GenBank/DDBJ databases">
        <title>Tapping the CABI collections for fungal endophytes: first genome assemblies for Collariella, Neodidymelliopsis, Ascochyta clinopodiicola, Didymella pomorum, Didymosphaeria variabile, Neocosmospora piperis and Neocucurbitaria cava.</title>
        <authorList>
            <person name="Hill R."/>
        </authorList>
    </citation>
    <scope>NUCLEOTIDE SEQUENCE</scope>
    <source>
        <strain evidence="2">IMI 360193</strain>
    </source>
</reference>
<name>A0A9W9C0P5_9PLEO</name>
<evidence type="ECO:0000313" key="2">
    <source>
        <dbReference type="EMBL" id="KAJ4336064.1"/>
    </source>
</evidence>
<dbReference type="AlphaFoldDB" id="A0A9W9C0P5"/>
<dbReference type="Proteomes" id="UP001140562">
    <property type="component" value="Unassembled WGS sequence"/>
</dbReference>
<keyword evidence="3" id="KW-1185">Reference proteome</keyword>
<protein>
    <submittedName>
        <fullName evidence="2">Uncharacterized protein</fullName>
    </submittedName>
</protein>